<sequence>MKKIIILLAFITLMLSACSGNEETINFEDKSFANTLFIQKAENNSSSEEMRKMVTDKEKINEILSMVEGLKVEKINTDKFMEKLMSQSSYMFGFLKGDGTNTEKGKYAFNFLEDGTILFNYDKDDNPGTPLITTDKHKDLLNQMKMLLEIHF</sequence>
<dbReference type="RefSeq" id="WP_153727935.1">
    <property type="nucleotide sequence ID" value="NZ_WJNH01000003.1"/>
</dbReference>
<keyword evidence="1" id="KW-0732">Signal</keyword>
<comment type="caution">
    <text evidence="2">The sequence shown here is derived from an EMBL/GenBank/DDBJ whole genome shotgun (WGS) entry which is preliminary data.</text>
</comment>
<dbReference type="EMBL" id="WJNH01000003">
    <property type="protein sequence ID" value="MRG86014.1"/>
    <property type="molecule type" value="Genomic_DNA"/>
</dbReference>
<dbReference type="AlphaFoldDB" id="A0A6G1X4X4"/>
<proteinExistence type="predicted"/>
<reference evidence="2 3" key="1">
    <citation type="submission" date="2019-11" db="EMBL/GenBank/DDBJ databases">
        <authorList>
            <person name="Li J."/>
        </authorList>
    </citation>
    <scope>NUCLEOTIDE SEQUENCE [LARGE SCALE GENOMIC DNA]</scope>
    <source>
        <strain evidence="2 3">J4</strain>
    </source>
</reference>
<evidence type="ECO:0008006" key="4">
    <source>
        <dbReference type="Google" id="ProtNLM"/>
    </source>
</evidence>
<dbReference type="OrthoDB" id="2878060at2"/>
<dbReference type="PROSITE" id="PS51257">
    <property type="entry name" value="PROKAR_LIPOPROTEIN"/>
    <property type="match status" value="1"/>
</dbReference>
<gene>
    <name evidence="2" type="ORF">GH754_06675</name>
</gene>
<keyword evidence="3" id="KW-1185">Reference proteome</keyword>
<evidence type="ECO:0000313" key="2">
    <source>
        <dbReference type="EMBL" id="MRG86014.1"/>
    </source>
</evidence>
<name>A0A6G1X4X4_9BACI</name>
<evidence type="ECO:0000256" key="1">
    <source>
        <dbReference type="SAM" id="SignalP"/>
    </source>
</evidence>
<protein>
    <recommendedName>
        <fullName evidence="4">Lipoprotein</fullName>
    </recommendedName>
</protein>
<organism evidence="2 3">
    <name type="scientific">Salinibacillus xinjiangensis</name>
    <dbReference type="NCBI Taxonomy" id="1229268"/>
    <lineage>
        <taxon>Bacteria</taxon>
        <taxon>Bacillati</taxon>
        <taxon>Bacillota</taxon>
        <taxon>Bacilli</taxon>
        <taxon>Bacillales</taxon>
        <taxon>Bacillaceae</taxon>
        <taxon>Salinibacillus</taxon>
    </lineage>
</organism>
<dbReference type="Proteomes" id="UP000480185">
    <property type="component" value="Unassembled WGS sequence"/>
</dbReference>
<feature type="chain" id="PRO_5039564253" description="Lipoprotein" evidence="1">
    <location>
        <begin position="20"/>
        <end position="152"/>
    </location>
</feature>
<accession>A0A6G1X4X4</accession>
<feature type="signal peptide" evidence="1">
    <location>
        <begin position="1"/>
        <end position="19"/>
    </location>
</feature>
<evidence type="ECO:0000313" key="3">
    <source>
        <dbReference type="Proteomes" id="UP000480185"/>
    </source>
</evidence>